<name>K9XU82_STAC7</name>
<proteinExistence type="predicted"/>
<keyword evidence="2" id="KW-1185">Reference proteome</keyword>
<dbReference type="KEGG" id="scs:Sta7437_1675"/>
<dbReference type="HOGENOM" id="CLU_116179_0_0_3"/>
<evidence type="ECO:0000313" key="1">
    <source>
        <dbReference type="EMBL" id="AFZ35237.1"/>
    </source>
</evidence>
<sequence length="223" mass="23474">MFNQSYCSKVSGISMVTTNINKFSKLSQSMVSVGIAVGVSLSIQSNAHALSGFQGVYDPTNWTFTNTDADGFVNTSSTPNSITLTGGNNGSNTPGTTDYTTIAVSNDTISFNWNYLTLDIASSLDPFIFLLNGTPIQLTDDSGANTQGGLADFHVNTGDTFGFSILTYDNIGGSASVTISNFSAPDTIAVPFDVSPTTGLLMLGGIYGLNHIRNSKKLKGFLK</sequence>
<gene>
    <name evidence="1" type="ordered locus">Sta7437_1675</name>
</gene>
<dbReference type="eggNOG" id="ENOG5032UWW">
    <property type="taxonomic scope" value="Bacteria"/>
</dbReference>
<dbReference type="Proteomes" id="UP000010473">
    <property type="component" value="Chromosome"/>
</dbReference>
<organism evidence="1 2">
    <name type="scientific">Stanieria cyanosphaera (strain ATCC 29371 / PCC 7437)</name>
    <dbReference type="NCBI Taxonomy" id="111780"/>
    <lineage>
        <taxon>Bacteria</taxon>
        <taxon>Bacillati</taxon>
        <taxon>Cyanobacteriota</taxon>
        <taxon>Cyanophyceae</taxon>
        <taxon>Pleurocapsales</taxon>
        <taxon>Dermocarpellaceae</taxon>
        <taxon>Stanieria</taxon>
    </lineage>
</organism>
<dbReference type="AlphaFoldDB" id="K9XU82"/>
<reference evidence="2" key="1">
    <citation type="journal article" date="2013" name="Proc. Natl. Acad. Sci. U.S.A.">
        <title>Improving the coverage of the cyanobacterial phylum using diversity-driven genome sequencing.</title>
        <authorList>
            <person name="Shih P.M."/>
            <person name="Wu D."/>
            <person name="Latifi A."/>
            <person name="Axen S.D."/>
            <person name="Fewer D.P."/>
            <person name="Talla E."/>
            <person name="Calteau A."/>
            <person name="Cai F."/>
            <person name="Tandeau de Marsac N."/>
            <person name="Rippka R."/>
            <person name="Herdman M."/>
            <person name="Sivonen K."/>
            <person name="Coursin T."/>
            <person name="Laurent T."/>
            <person name="Goodwin L."/>
            <person name="Nolan M."/>
            <person name="Davenport K.W."/>
            <person name="Han C.S."/>
            <person name="Rubin E.M."/>
            <person name="Eisen J.A."/>
            <person name="Woyke T."/>
            <person name="Gugger M."/>
            <person name="Kerfeld C.A."/>
        </authorList>
    </citation>
    <scope>NUCLEOTIDE SEQUENCE [LARGE SCALE GENOMIC DNA]</scope>
    <source>
        <strain evidence="2">ATCC 29371 / PCC 7437</strain>
    </source>
</reference>
<accession>K9XU82</accession>
<evidence type="ECO:0000313" key="2">
    <source>
        <dbReference type="Proteomes" id="UP000010473"/>
    </source>
</evidence>
<protein>
    <submittedName>
        <fullName evidence="1">Uncharacterized protein</fullName>
    </submittedName>
</protein>
<dbReference type="EMBL" id="CP003653">
    <property type="protein sequence ID" value="AFZ35237.1"/>
    <property type="molecule type" value="Genomic_DNA"/>
</dbReference>